<gene>
    <name evidence="1" type="ORF">MML48_8g00005609</name>
</gene>
<proteinExistence type="predicted"/>
<sequence>MHSSKCNNLLIIGFLLYICHNIECKRQPLVDTLSGKIKGFTLTSRLGKTIYSFTSIRYAKAPVDELRFQPPVPVDKWNGIYDATKPGPVCPQPNNQNSSEDCLMLNVYTNKLPVHGEDVSRPVLVFFHPGGFYIFTGAIYMFGPQYLLDEDIVLVTANYRLGSLGFLSTGTKEAPGNNGFKDQVVVLKWIRDHIKAFGGNPNMVTLSGYSAGALSTNLHMISPMSRGLFHRAIIMSASSLGQSVIPTNQFDLAQKQARLVNCTDDTPVNIINCLKTKTAQEIADTLPGFAEVGGDPILIWRGVIEPDFGQERFLVEHPITSAIHGRYAKIPVMLGITEIEFGYVTYIAVQYQEFLDLLSNDYKRVLPIIFFYERDTKRSNKISTGLKEFYFGKGNLENTTATKDGIEYIYADGVTGFQVNRAAKLISAKNTEKTYYYCFTYRGRYSFFYLPGSNGTQTAGAGHHDDLMYLFYISTMFPYFTRDDPEWETVNRMVKMWADFVKTGNPTPGHSAVLNNVHWTPFSNKNPKYMEIGNDLPPVPVDKWNGVYDATQPGPVCPQRNNPNSSEDCLMLNVYTNKLPTNGDRPNRPVMVFFHPGGFYGYTGAVYVFGPQYLLDEDIVLITANYRLGSLGFLSTGTKEAPGNNGLKDQVVVLRWICDHIQAFGGDPNMVTISGYSAGAFSTNLHLISPMSRGLFHRAIIMSSSVLGHAITPTNQFDLAQKQARLVNCTDDTPVNIINCLKTKTAQEIADTLPGFRELGGDPVLIWRPVIEPDFGQERFLTEHPITSVLHGRFAKVPVMIGITEIEFGFVANTAIKHQEFLDRISNDYKRALPIIFSYERDTKRSNEVSTGLKRFYFGDGNLENTTRTKEGIEHLYADGITGFRVNRATKLISAKNTENTFYYCFTYRGRYSYYYLPDTNDTDSVGPVHHDDLIYLFYISNRFPYFNSNDPEWQTVNKMVNMWTNFVKSGNPTPGQSDELLNNVRWVPYSQKLSNYLEIGNNLVMKEKLFEERYQEWEKLFPLDEYA</sequence>
<reference evidence="1" key="1">
    <citation type="submission" date="2022-04" db="EMBL/GenBank/DDBJ databases">
        <title>Chromosome-scale genome assembly of Holotrichia oblita Faldermann.</title>
        <authorList>
            <person name="Rongchong L."/>
        </authorList>
    </citation>
    <scope>NUCLEOTIDE SEQUENCE</scope>
    <source>
        <strain evidence="1">81SQS9</strain>
    </source>
</reference>
<name>A0ACB9SLM8_HOLOL</name>
<accession>A0ACB9SLM8</accession>
<dbReference type="EMBL" id="CM043022">
    <property type="protein sequence ID" value="KAI4456239.1"/>
    <property type="molecule type" value="Genomic_DNA"/>
</dbReference>
<evidence type="ECO:0000313" key="1">
    <source>
        <dbReference type="EMBL" id="KAI4456239.1"/>
    </source>
</evidence>
<comment type="caution">
    <text evidence="1">The sequence shown here is derived from an EMBL/GenBank/DDBJ whole genome shotgun (WGS) entry which is preliminary data.</text>
</comment>
<organism evidence="1 2">
    <name type="scientific">Holotrichia oblita</name>
    <name type="common">Chafer beetle</name>
    <dbReference type="NCBI Taxonomy" id="644536"/>
    <lineage>
        <taxon>Eukaryota</taxon>
        <taxon>Metazoa</taxon>
        <taxon>Ecdysozoa</taxon>
        <taxon>Arthropoda</taxon>
        <taxon>Hexapoda</taxon>
        <taxon>Insecta</taxon>
        <taxon>Pterygota</taxon>
        <taxon>Neoptera</taxon>
        <taxon>Endopterygota</taxon>
        <taxon>Coleoptera</taxon>
        <taxon>Polyphaga</taxon>
        <taxon>Scarabaeiformia</taxon>
        <taxon>Scarabaeidae</taxon>
        <taxon>Melolonthinae</taxon>
        <taxon>Holotrichia</taxon>
    </lineage>
</organism>
<keyword evidence="2" id="KW-1185">Reference proteome</keyword>
<protein>
    <submittedName>
        <fullName evidence="1">Carboxylesterase</fullName>
    </submittedName>
</protein>
<dbReference type="Proteomes" id="UP001056778">
    <property type="component" value="Chromosome 8"/>
</dbReference>
<evidence type="ECO:0000313" key="2">
    <source>
        <dbReference type="Proteomes" id="UP001056778"/>
    </source>
</evidence>